<dbReference type="STRING" id="48709.A0A1D2MHB9"/>
<proteinExistence type="predicted"/>
<comment type="caution">
    <text evidence="2">The sequence shown here is derived from an EMBL/GenBank/DDBJ whole genome shotgun (WGS) entry which is preliminary data.</text>
</comment>
<dbReference type="PANTHER" id="PTHR47163:SF2">
    <property type="entry name" value="SI:DKEY-17M8.2"/>
    <property type="match status" value="1"/>
</dbReference>
<protein>
    <submittedName>
        <fullName evidence="2">Putative transposase-like protein</fullName>
    </submittedName>
</protein>
<dbReference type="NCBIfam" id="NF033547">
    <property type="entry name" value="transpos_IS1595"/>
    <property type="match status" value="1"/>
</dbReference>
<accession>A0A1D2MHB9</accession>
<dbReference type="PANTHER" id="PTHR47163">
    <property type="entry name" value="DDE_TNP_IS1595 DOMAIN-CONTAINING PROTEIN"/>
    <property type="match status" value="1"/>
</dbReference>
<gene>
    <name evidence="2" type="ORF">Ocin01_14274</name>
</gene>
<evidence type="ECO:0000313" key="2">
    <source>
        <dbReference type="EMBL" id="ODM92408.1"/>
    </source>
</evidence>
<dbReference type="Pfam" id="PF12762">
    <property type="entry name" value="DDE_Tnp_IS1595"/>
    <property type="match status" value="1"/>
</dbReference>
<dbReference type="InterPro" id="IPR053164">
    <property type="entry name" value="IS1016-like_transposase"/>
</dbReference>
<name>A0A1D2MHB9_ORCCI</name>
<dbReference type="OrthoDB" id="424490at2759"/>
<dbReference type="AlphaFoldDB" id="A0A1D2MHB9"/>
<reference evidence="2 3" key="1">
    <citation type="journal article" date="2016" name="Genome Biol. Evol.">
        <title>Gene Family Evolution Reflects Adaptation to Soil Environmental Stressors in the Genome of the Collembolan Orchesella cincta.</title>
        <authorList>
            <person name="Faddeeva-Vakhrusheva A."/>
            <person name="Derks M.F."/>
            <person name="Anvar S.Y."/>
            <person name="Agamennone V."/>
            <person name="Suring W."/>
            <person name="Smit S."/>
            <person name="van Straalen N.M."/>
            <person name="Roelofs D."/>
        </authorList>
    </citation>
    <scope>NUCLEOTIDE SEQUENCE [LARGE SCALE GENOMIC DNA]</scope>
    <source>
        <tissue evidence="2">Mixed pool</tissue>
    </source>
</reference>
<evidence type="ECO:0000259" key="1">
    <source>
        <dbReference type="SMART" id="SM01126"/>
    </source>
</evidence>
<organism evidence="2 3">
    <name type="scientific">Orchesella cincta</name>
    <name type="common">Springtail</name>
    <name type="synonym">Podura cincta</name>
    <dbReference type="NCBI Taxonomy" id="48709"/>
    <lineage>
        <taxon>Eukaryota</taxon>
        <taxon>Metazoa</taxon>
        <taxon>Ecdysozoa</taxon>
        <taxon>Arthropoda</taxon>
        <taxon>Hexapoda</taxon>
        <taxon>Collembola</taxon>
        <taxon>Entomobryomorpha</taxon>
        <taxon>Entomobryoidea</taxon>
        <taxon>Orchesellidae</taxon>
        <taxon>Orchesellinae</taxon>
        <taxon>Orchesella</taxon>
    </lineage>
</organism>
<evidence type="ECO:0000313" key="3">
    <source>
        <dbReference type="Proteomes" id="UP000094527"/>
    </source>
</evidence>
<sequence>MTIGFAYVTIVSATVMVRLEYRAAVGDRSPTSHLPGHLPVTYLVTYRSPTWSPTGHLSPTGQPPHTSYLANLQCTTSLHPACGAYYASGRRRRVEEQSGGLVTFVNNTSFILFQFGFSSPPLAPTEGRDLIELLSPYQSANVSTTRNSKVSLSFIANKHLQIWLHLQAEEEFYFIFNSSFEDTIHLHYCYPPPTQVLLSYINLHTVIWNPSSVLFSGIRLQYCSPAVFSSFLRLQFVLRQSHPVCLSTNISRRVQFSGPHWSINITVPPVCTCGARMHLGQRSYRAENSYQGFEWQCNRSFNGNRCRHSVYYYQRIVFHDVRLPWTIFGSLPSLVLQDPVTVAGEQVGCGKDAALDWYSFCRQICYDVVAEMNICIGGDGLHVEIDETHIFKRKYNRGRQLATEHVWVFGGICRESKEAFLQVVPDRSGNTLWPIIQQRVHPGTIIMTDSARVYASLHQANRGGYEHYSVNHRRNFVDPNDANVHTNTVERQWGLLKGMLTGCMNEERLDVYLGEYIYRRQYFQAYSNLERRTTGKLFKIFLNHVKDMFPGV</sequence>
<dbReference type="EMBL" id="LJIJ01001238">
    <property type="protein sequence ID" value="ODM92408.1"/>
    <property type="molecule type" value="Genomic_DNA"/>
</dbReference>
<dbReference type="Proteomes" id="UP000094527">
    <property type="component" value="Unassembled WGS sequence"/>
</dbReference>
<keyword evidence="3" id="KW-1185">Reference proteome</keyword>
<dbReference type="InterPro" id="IPR024445">
    <property type="entry name" value="Tnp_ISXO2-like"/>
</dbReference>
<dbReference type="SMART" id="SM01126">
    <property type="entry name" value="DDE_Tnp_IS1595"/>
    <property type="match status" value="1"/>
</dbReference>
<feature type="domain" description="ISXO2-like transposase" evidence="1">
    <location>
        <begin position="375"/>
        <end position="521"/>
    </location>
</feature>